<sequence length="544" mass="58834">MTSATATYLRASDSYACTAGLLRFATPGELDALLGHLRHERASVAHVSHGMPNRMIAEAMLRRPDRALLLESLRDSRLPGDAISDHASSLLGRLLDLDDPEINLTLFVSERASRNLRRQLAHQTSRADGVSPVPFPPYLWELLHGGADEATAGRLLPSLLHAADPDLAGHALRALGRGADPHGALRACRTLLDAGRRSALQELLDSDLLPEVRWGPDGSEPGVRAYVKAALAGADGAARLRSLAERVRRPEWLRSVAELADTVAREPWRQESPALVRTIVDRRHPAIPRVDWATVLADEPRRRRADGPLPRPVARVMALRTDTPSDLLRLVIADHPELASLICDPTPELLTAACEHLSRTGALSVVKVAGNGLVAGTLTAEEVVELLPAEPLALFAESLWLPGMRGIAAVRALTGRIGDAPLRPFFVDETGHGPRRRLRDPQVRAHWDPAAVYGEPVAAALRRHGDELTADQVLGLVSADAVLAPDRNAMPDPRVLRRLAELVHVHIGGRPEAWMVALRLLRDGFVGTLPELLMTSGAVGGMDS</sequence>
<reference evidence="1 2" key="1">
    <citation type="submission" date="2020-06" db="EMBL/GenBank/DDBJ databases">
        <title>Actinomadura xiongansis sp. nov., isolated from soil of Baiyangdian.</title>
        <authorList>
            <person name="Zhang X."/>
        </authorList>
    </citation>
    <scope>NUCLEOTIDE SEQUENCE [LARGE SCALE GENOMIC DNA]</scope>
    <source>
        <strain evidence="1 2">HBUM206468</strain>
    </source>
</reference>
<keyword evidence="2" id="KW-1185">Reference proteome</keyword>
<protein>
    <recommendedName>
        <fullName evidence="3">HEAT repeat domain-containing protein</fullName>
    </recommendedName>
</protein>
<dbReference type="RefSeq" id="WP_187247775.1">
    <property type="nucleotide sequence ID" value="NZ_BAAAOK010000031.1"/>
</dbReference>
<organism evidence="1 2">
    <name type="scientific">Actinomadura alba</name>
    <dbReference type="NCBI Taxonomy" id="406431"/>
    <lineage>
        <taxon>Bacteria</taxon>
        <taxon>Bacillati</taxon>
        <taxon>Actinomycetota</taxon>
        <taxon>Actinomycetes</taxon>
        <taxon>Streptosporangiales</taxon>
        <taxon>Thermomonosporaceae</taxon>
        <taxon>Actinomadura</taxon>
    </lineage>
</organism>
<evidence type="ECO:0008006" key="3">
    <source>
        <dbReference type="Google" id="ProtNLM"/>
    </source>
</evidence>
<evidence type="ECO:0000313" key="2">
    <source>
        <dbReference type="Proteomes" id="UP000805614"/>
    </source>
</evidence>
<dbReference type="EMBL" id="JABVEC010000047">
    <property type="protein sequence ID" value="MBC6470734.1"/>
    <property type="molecule type" value="Genomic_DNA"/>
</dbReference>
<comment type="caution">
    <text evidence="1">The sequence shown here is derived from an EMBL/GenBank/DDBJ whole genome shotgun (WGS) entry which is preliminary data.</text>
</comment>
<dbReference type="Proteomes" id="UP000805614">
    <property type="component" value="Unassembled WGS sequence"/>
</dbReference>
<evidence type="ECO:0000313" key="1">
    <source>
        <dbReference type="EMBL" id="MBC6470734.1"/>
    </source>
</evidence>
<proteinExistence type="predicted"/>
<gene>
    <name evidence="1" type="ORF">HKK74_35370</name>
</gene>
<accession>A0ABR7M0U0</accession>
<name>A0ABR7M0U0_9ACTN</name>